<protein>
    <submittedName>
        <fullName evidence="5">SAM-dependent methyltransferase</fullName>
    </submittedName>
</protein>
<dbReference type="SUPFAM" id="SSF53335">
    <property type="entry name" value="S-adenosyl-L-methionine-dependent methyltransferases"/>
    <property type="match status" value="1"/>
</dbReference>
<reference evidence="5" key="1">
    <citation type="submission" date="2017-05" db="EMBL/GenBank/DDBJ databases">
        <title>Identification and characterization of two new S-adenosylmethionine-dependent methyltransferase encoding genes suggested their involvement in stipe elongation of Flammulina velutipes.</title>
        <authorList>
            <person name="Huang Q.H."/>
            <person name="Huang R.M."/>
            <person name="Han X."/>
        </authorList>
    </citation>
    <scope>NUCLEOTIDE SEQUENCE</scope>
    <source>
        <strain evidence="5">Nongjin 6</strain>
    </source>
</reference>
<dbReference type="Pfam" id="PF08241">
    <property type="entry name" value="Methyltransf_11"/>
    <property type="match status" value="1"/>
</dbReference>
<proteinExistence type="inferred from homology"/>
<sequence length="325" mass="36279">MATFAKKTFNTSVYAVSRPTYPKALFDYIFAYHSAGVPANVKTLTLEKPRLPSPRWNSAVDLGCGTGQATTELAQFKHVVGVDPSENMLAGAKAHVLEKLGQDSQSMSQFTFHQSSAENLSFLEDQSVDLTIAAQACHWFDWSKIWPEVARVTRPGGTAAFWVYSEFRLSKYPSLAPLITEYSQGSDPLKSLGPHWQQPGRSILDNHLVAVPEPPSELGFADMHRVYFTGGYYPNLPRPFVFPVILRSKTTWGGLMGYLRTFSSLHTFLERNPKDSENAEGDVAERFWKSLMQAAAKHDGKSAYKPDDEVAIEWPVAMLLVKKLK</sequence>
<keyword evidence="3 5" id="KW-0808">Transferase</keyword>
<dbReference type="GO" id="GO:0032259">
    <property type="term" value="P:methylation"/>
    <property type="evidence" value="ECO:0007669"/>
    <property type="project" value="UniProtKB-KW"/>
</dbReference>
<dbReference type="InterPro" id="IPR013216">
    <property type="entry name" value="Methyltransf_11"/>
</dbReference>
<organism evidence="5">
    <name type="scientific">Flammulina velutipes</name>
    <name type="common">Agaricus velutipes</name>
    <dbReference type="NCBI Taxonomy" id="38945"/>
    <lineage>
        <taxon>Eukaryota</taxon>
        <taxon>Fungi</taxon>
        <taxon>Dikarya</taxon>
        <taxon>Basidiomycota</taxon>
        <taxon>Agaricomycotina</taxon>
        <taxon>Agaricomycetes</taxon>
        <taxon>Agaricomycetidae</taxon>
        <taxon>Agaricales</taxon>
        <taxon>Marasmiineae</taxon>
        <taxon>Physalacriaceae</taxon>
        <taxon>Flammulina</taxon>
    </lineage>
</organism>
<gene>
    <name evidence="5" type="primary">smt1</name>
</gene>
<dbReference type="InterPro" id="IPR029063">
    <property type="entry name" value="SAM-dependent_MTases_sf"/>
</dbReference>
<evidence type="ECO:0000259" key="4">
    <source>
        <dbReference type="Pfam" id="PF08241"/>
    </source>
</evidence>
<evidence type="ECO:0000256" key="3">
    <source>
        <dbReference type="ARBA" id="ARBA00022679"/>
    </source>
</evidence>
<evidence type="ECO:0000256" key="1">
    <source>
        <dbReference type="ARBA" id="ARBA00008361"/>
    </source>
</evidence>
<accession>A0A2U7PVF0</accession>
<dbReference type="PANTHER" id="PTHR44942">
    <property type="entry name" value="METHYLTRANSF_11 DOMAIN-CONTAINING PROTEIN"/>
    <property type="match status" value="1"/>
</dbReference>
<dbReference type="PANTHER" id="PTHR44942:SF4">
    <property type="entry name" value="METHYLTRANSFERASE TYPE 11 DOMAIN-CONTAINING PROTEIN"/>
    <property type="match status" value="1"/>
</dbReference>
<dbReference type="Gene3D" id="3.40.50.150">
    <property type="entry name" value="Vaccinia Virus protein VP39"/>
    <property type="match status" value="1"/>
</dbReference>
<keyword evidence="2 5" id="KW-0489">Methyltransferase</keyword>
<evidence type="ECO:0000256" key="2">
    <source>
        <dbReference type="ARBA" id="ARBA00022603"/>
    </source>
</evidence>
<comment type="similarity">
    <text evidence="1">Belongs to the methyltransferase superfamily.</text>
</comment>
<dbReference type="EMBL" id="MF169207">
    <property type="protein sequence ID" value="AUB29460.1"/>
    <property type="molecule type" value="Genomic_DNA"/>
</dbReference>
<dbReference type="InterPro" id="IPR051052">
    <property type="entry name" value="Diverse_substrate_MTase"/>
</dbReference>
<name>A0A2U7PVF0_FLAVE</name>
<dbReference type="GO" id="GO:0008757">
    <property type="term" value="F:S-adenosylmethionine-dependent methyltransferase activity"/>
    <property type="evidence" value="ECO:0007669"/>
    <property type="project" value="InterPro"/>
</dbReference>
<evidence type="ECO:0000313" key="5">
    <source>
        <dbReference type="EMBL" id="AUB29460.1"/>
    </source>
</evidence>
<dbReference type="CDD" id="cd02440">
    <property type="entry name" value="AdoMet_MTases"/>
    <property type="match status" value="1"/>
</dbReference>
<dbReference type="AlphaFoldDB" id="A0A2U7PVF0"/>
<feature type="domain" description="Methyltransferase type 11" evidence="4">
    <location>
        <begin position="60"/>
        <end position="161"/>
    </location>
</feature>